<accession>A0ABX7GXB7</accession>
<evidence type="ECO:0000256" key="5">
    <source>
        <dbReference type="ARBA" id="ARBA00023136"/>
    </source>
</evidence>
<evidence type="ECO:0000313" key="9">
    <source>
        <dbReference type="Proteomes" id="UP000663181"/>
    </source>
</evidence>
<keyword evidence="4 6" id="KW-1133">Transmembrane helix</keyword>
<feature type="transmembrane region" description="Helical" evidence="6">
    <location>
        <begin position="79"/>
        <end position="103"/>
    </location>
</feature>
<feature type="domain" description="MASE1" evidence="7">
    <location>
        <begin position="2"/>
        <end position="257"/>
    </location>
</feature>
<dbReference type="EMBL" id="CP064030">
    <property type="protein sequence ID" value="QRN54960.1"/>
    <property type="molecule type" value="Genomic_DNA"/>
</dbReference>
<evidence type="ECO:0000256" key="2">
    <source>
        <dbReference type="ARBA" id="ARBA00022475"/>
    </source>
</evidence>
<comment type="subcellular location">
    <subcellularLocation>
        <location evidence="1">Cell membrane</location>
        <topology evidence="1">Multi-pass membrane protein</topology>
    </subcellularLocation>
</comment>
<organism evidence="8 9">
    <name type="scientific">Dyella caseinilytica</name>
    <dbReference type="NCBI Taxonomy" id="1849581"/>
    <lineage>
        <taxon>Bacteria</taxon>
        <taxon>Pseudomonadati</taxon>
        <taxon>Pseudomonadota</taxon>
        <taxon>Gammaproteobacteria</taxon>
        <taxon>Lysobacterales</taxon>
        <taxon>Rhodanobacteraceae</taxon>
        <taxon>Dyella</taxon>
    </lineage>
</organism>
<evidence type="ECO:0000259" key="7">
    <source>
        <dbReference type="Pfam" id="PF05231"/>
    </source>
</evidence>
<protein>
    <submittedName>
        <fullName evidence="8">MASE1 domain-containing protein</fullName>
    </submittedName>
</protein>
<evidence type="ECO:0000256" key="1">
    <source>
        <dbReference type="ARBA" id="ARBA00004651"/>
    </source>
</evidence>
<dbReference type="InterPro" id="IPR007895">
    <property type="entry name" value="MASE1"/>
</dbReference>
<feature type="transmembrane region" description="Helical" evidence="6">
    <location>
        <begin position="115"/>
        <end position="137"/>
    </location>
</feature>
<feature type="transmembrane region" description="Helical" evidence="6">
    <location>
        <begin position="40"/>
        <end position="59"/>
    </location>
</feature>
<keyword evidence="9" id="KW-1185">Reference proteome</keyword>
<keyword evidence="3 6" id="KW-0812">Transmembrane</keyword>
<evidence type="ECO:0000256" key="4">
    <source>
        <dbReference type="ARBA" id="ARBA00022989"/>
    </source>
</evidence>
<evidence type="ECO:0000256" key="3">
    <source>
        <dbReference type="ARBA" id="ARBA00022692"/>
    </source>
</evidence>
<gene>
    <name evidence="8" type="ORF">ISN74_06335</name>
</gene>
<feature type="transmembrane region" description="Helical" evidence="6">
    <location>
        <begin position="207"/>
        <end position="223"/>
    </location>
</feature>
<proteinExistence type="predicted"/>
<reference evidence="8 9" key="1">
    <citation type="submission" date="2020-10" db="EMBL/GenBank/DDBJ databases">
        <title>Phylogeny of dyella-like bacteria.</title>
        <authorList>
            <person name="Fu J."/>
        </authorList>
    </citation>
    <scope>NUCLEOTIDE SEQUENCE [LARGE SCALE GENOMIC DNA]</scope>
    <source>
        <strain evidence="8 9">DHOB09</strain>
    </source>
</reference>
<feature type="transmembrane region" description="Helical" evidence="6">
    <location>
        <begin position="229"/>
        <end position="250"/>
    </location>
</feature>
<dbReference type="Pfam" id="PF05231">
    <property type="entry name" value="MASE1"/>
    <property type="match status" value="1"/>
</dbReference>
<keyword evidence="2" id="KW-1003">Cell membrane</keyword>
<evidence type="ECO:0000313" key="8">
    <source>
        <dbReference type="EMBL" id="QRN54960.1"/>
    </source>
</evidence>
<sequence>MALRLALLLFLPYRYWLAVLIADAVPNFLVVYPCLDQFGAMWVAWRAIPPIAFVMPIAWICRERFAIFPATNMVNIKALLACVLASALTYAASAMTAITLAYGKPGNLAPTPTLAIAYFIGFYFAMLAIVPWVLIVVFEYRAGQFREKLKHALESRLLLEGMTIMLPATALLAMVSHRHNSDDLQLTVMMMFLPVVWITLRHGWRATAFGSTIAIVCAVLVLPSESQNANLAVVQTELFLALSLTSLYALGARISSQSMEGRTHLDESQITREQARQSYLQGEQRMRHTAQSLEYVAGTLHVTFGRLLQNMRRIHPHIENESYYKQALTAQDQVYRLAESLHPLAWRERGLPAALQETIGQALGEAGIAYDCSIKGRGFTRMQSAVLAAAYRAACEAVVYVASRVACSSVRLTVRGGETNGSRWVFVAVEDATNESSVVRAIQAAADRRRLATKLGAMGFEMDELRSHVRLFDGELHQRNVQGRTRVTMLLHDPKQKEQRHERASASVRLWVR</sequence>
<name>A0ABX7GXB7_9GAMM</name>
<evidence type="ECO:0000256" key="6">
    <source>
        <dbReference type="SAM" id="Phobius"/>
    </source>
</evidence>
<feature type="transmembrane region" description="Helical" evidence="6">
    <location>
        <begin position="157"/>
        <end position="178"/>
    </location>
</feature>
<keyword evidence="5 6" id="KW-0472">Membrane</keyword>
<dbReference type="Proteomes" id="UP000663181">
    <property type="component" value="Chromosome"/>
</dbReference>